<dbReference type="InterPro" id="IPR051679">
    <property type="entry name" value="DASS-Related_Transporters"/>
</dbReference>
<keyword evidence="6 7" id="KW-0472">Membrane</keyword>
<dbReference type="EMBL" id="JBHSNG010000009">
    <property type="protein sequence ID" value="MFC5581545.1"/>
    <property type="molecule type" value="Genomic_DNA"/>
</dbReference>
<evidence type="ECO:0000256" key="7">
    <source>
        <dbReference type="SAM" id="Phobius"/>
    </source>
</evidence>
<keyword evidence="10" id="KW-1185">Reference proteome</keyword>
<evidence type="ECO:0000313" key="10">
    <source>
        <dbReference type="Proteomes" id="UP001596111"/>
    </source>
</evidence>
<evidence type="ECO:0000256" key="4">
    <source>
        <dbReference type="ARBA" id="ARBA00022737"/>
    </source>
</evidence>
<proteinExistence type="predicted"/>
<feature type="transmembrane region" description="Helical" evidence="7">
    <location>
        <begin position="503"/>
        <end position="520"/>
    </location>
</feature>
<feature type="transmembrane region" description="Helical" evidence="7">
    <location>
        <begin position="409"/>
        <end position="429"/>
    </location>
</feature>
<keyword evidence="3 7" id="KW-0812">Transmembrane</keyword>
<accession>A0ABW0SX65</accession>
<feature type="transmembrane region" description="Helical" evidence="7">
    <location>
        <begin position="564"/>
        <end position="584"/>
    </location>
</feature>
<feature type="transmembrane region" description="Helical" evidence="7">
    <location>
        <begin position="441"/>
        <end position="459"/>
    </location>
</feature>
<organism evidence="9 10">
    <name type="scientific">Rhodanobacter terrae</name>
    <dbReference type="NCBI Taxonomy" id="418647"/>
    <lineage>
        <taxon>Bacteria</taxon>
        <taxon>Pseudomonadati</taxon>
        <taxon>Pseudomonadota</taxon>
        <taxon>Gammaproteobacteria</taxon>
        <taxon>Lysobacterales</taxon>
        <taxon>Rhodanobacteraceae</taxon>
        <taxon>Rhodanobacter</taxon>
    </lineage>
</organism>
<evidence type="ECO:0000256" key="1">
    <source>
        <dbReference type="ARBA" id="ARBA00004141"/>
    </source>
</evidence>
<feature type="transmembrane region" description="Helical" evidence="7">
    <location>
        <begin position="28"/>
        <end position="46"/>
    </location>
</feature>
<name>A0ABW0SX65_9GAMM</name>
<dbReference type="InterPro" id="IPR006037">
    <property type="entry name" value="RCK_C"/>
</dbReference>
<keyword evidence="5 7" id="KW-1133">Transmembrane helix</keyword>
<keyword evidence="2" id="KW-0813">Transport</keyword>
<feature type="transmembrane region" description="Helical" evidence="7">
    <location>
        <begin position="91"/>
        <end position="120"/>
    </location>
</feature>
<dbReference type="InterPro" id="IPR036721">
    <property type="entry name" value="RCK_C_sf"/>
</dbReference>
<dbReference type="PROSITE" id="PS51202">
    <property type="entry name" value="RCK_C"/>
    <property type="match status" value="2"/>
</dbReference>
<dbReference type="SUPFAM" id="SSF116726">
    <property type="entry name" value="TrkA C-terminal domain-like"/>
    <property type="match status" value="2"/>
</dbReference>
<reference evidence="10" key="1">
    <citation type="journal article" date="2019" name="Int. J. Syst. Evol. Microbiol.">
        <title>The Global Catalogue of Microorganisms (GCM) 10K type strain sequencing project: providing services to taxonomists for standard genome sequencing and annotation.</title>
        <authorList>
            <consortium name="The Broad Institute Genomics Platform"/>
            <consortium name="The Broad Institute Genome Sequencing Center for Infectious Disease"/>
            <person name="Wu L."/>
            <person name="Ma J."/>
        </authorList>
    </citation>
    <scope>NUCLEOTIDE SEQUENCE [LARGE SCALE GENOMIC DNA]</scope>
    <source>
        <strain evidence="10">CGMCC 1.13587</strain>
    </source>
</reference>
<comment type="subcellular location">
    <subcellularLocation>
        <location evidence="1">Membrane</location>
        <topology evidence="1">Multi-pass membrane protein</topology>
    </subcellularLocation>
</comment>
<evidence type="ECO:0000256" key="2">
    <source>
        <dbReference type="ARBA" id="ARBA00022448"/>
    </source>
</evidence>
<feature type="domain" description="RCK C-terminal" evidence="8">
    <location>
        <begin position="294"/>
        <end position="378"/>
    </location>
</feature>
<dbReference type="RefSeq" id="WP_377326803.1">
    <property type="nucleotide sequence ID" value="NZ_JBHSNG010000009.1"/>
</dbReference>
<dbReference type="Gene3D" id="3.30.70.1450">
    <property type="entry name" value="Regulator of K+ conductance, C-terminal domain"/>
    <property type="match status" value="2"/>
</dbReference>
<dbReference type="InterPro" id="IPR004680">
    <property type="entry name" value="Cit_transptr-like_dom"/>
</dbReference>
<feature type="transmembrane region" description="Helical" evidence="7">
    <location>
        <begin position="180"/>
        <end position="199"/>
    </location>
</feature>
<sequence>MSWQGWATMAVIVVAMGLFASEKLRIDLVALLVLAALVILGIVSPVEALSGFSNEATVTVAAMFALSLGIERSGVLEPLTRLLMRIRRPWLLTLALMLVIAPLGAFIKNIALVATFVPLALRVCQRTQTSPARVLMPMAYAAQMGGVCTLIGTSSNLLADSLAQEHGMAAFGVFEFTRMGVVLAVVGIVYLVLVGRWLLPRQLNAEMPEQEDIGKYVTELEVTGHSSLVGSSIADARLGERFGVYPLELLRGEKRMWSPRSQKIAAGDVLLVRGDWEKIEDFRHGAGLRNAPDSRYAQNADHLRVMVELMVAPASPMEGRRLEETGLRWRYGAVALAIHRRGQLLRDKLSDVSLAVGDVLLVLVSEDAMSSLRNDEAFIVLSEREEAHRTPHKAWYAVAIMSAVVVSSALHWLTIPIAAICGAAAMALAGCFGRKDVYEGIDWKIIILLGAILPLGLAIEHSGLSRTLVHMGFGVVGEHGPLAGLLMVYLLTALLTELMGHNPTVVLMVGIAVSVAHAMNVDPRPFVVAVAFAAATSFATPVGYPTNTMVYYAGGYRFTDFMKVGIPLILIFCALSMWLIPQFWPFHPPQ</sequence>
<feature type="transmembrane region" description="Helical" evidence="7">
    <location>
        <begin position="526"/>
        <end position="544"/>
    </location>
</feature>
<feature type="transmembrane region" description="Helical" evidence="7">
    <location>
        <begin position="140"/>
        <end position="159"/>
    </location>
</feature>
<evidence type="ECO:0000259" key="8">
    <source>
        <dbReference type="PROSITE" id="PS51202"/>
    </source>
</evidence>
<evidence type="ECO:0000313" key="9">
    <source>
        <dbReference type="EMBL" id="MFC5581545.1"/>
    </source>
</evidence>
<gene>
    <name evidence="9" type="ORF">ACFPPB_10525</name>
</gene>
<dbReference type="Pfam" id="PF03600">
    <property type="entry name" value="CitMHS"/>
    <property type="match status" value="1"/>
</dbReference>
<evidence type="ECO:0000256" key="3">
    <source>
        <dbReference type="ARBA" id="ARBA00022692"/>
    </source>
</evidence>
<feature type="transmembrane region" description="Helical" evidence="7">
    <location>
        <begin position="6"/>
        <end position="21"/>
    </location>
</feature>
<dbReference type="Proteomes" id="UP001596111">
    <property type="component" value="Unassembled WGS sequence"/>
</dbReference>
<dbReference type="PANTHER" id="PTHR43652">
    <property type="entry name" value="BASIC AMINO ACID ANTIPORTER YFCC-RELATED"/>
    <property type="match status" value="1"/>
</dbReference>
<protein>
    <submittedName>
        <fullName evidence="9">SLC13 family permease</fullName>
    </submittedName>
</protein>
<keyword evidence="4" id="KW-0677">Repeat</keyword>
<dbReference type="PANTHER" id="PTHR43652:SF2">
    <property type="entry name" value="BASIC AMINO ACID ANTIPORTER YFCC-RELATED"/>
    <property type="match status" value="1"/>
</dbReference>
<evidence type="ECO:0000256" key="5">
    <source>
        <dbReference type="ARBA" id="ARBA00022989"/>
    </source>
</evidence>
<evidence type="ECO:0000256" key="6">
    <source>
        <dbReference type="ARBA" id="ARBA00023136"/>
    </source>
</evidence>
<comment type="caution">
    <text evidence="9">The sequence shown here is derived from an EMBL/GenBank/DDBJ whole genome shotgun (WGS) entry which is preliminary data.</text>
</comment>
<feature type="domain" description="RCK C-terminal" evidence="8">
    <location>
        <begin position="205"/>
        <end position="288"/>
    </location>
</feature>
<dbReference type="Pfam" id="PF02080">
    <property type="entry name" value="TrkA_C"/>
    <property type="match status" value="2"/>
</dbReference>
<feature type="transmembrane region" description="Helical" evidence="7">
    <location>
        <begin position="479"/>
        <end position="496"/>
    </location>
</feature>